<evidence type="ECO:0000256" key="7">
    <source>
        <dbReference type="SAM" id="MobiDB-lite"/>
    </source>
</evidence>
<feature type="region of interest" description="Disordered" evidence="7">
    <location>
        <begin position="1"/>
        <end position="26"/>
    </location>
</feature>
<dbReference type="GO" id="GO:0006820">
    <property type="term" value="P:monoatomic anion transport"/>
    <property type="evidence" value="ECO:0007669"/>
    <property type="project" value="TreeGrafter"/>
</dbReference>
<feature type="transmembrane region" description="Helical" evidence="8">
    <location>
        <begin position="62"/>
        <end position="82"/>
    </location>
</feature>
<comment type="subcellular location">
    <subcellularLocation>
        <location evidence="1">Membrane</location>
        <topology evidence="1">Multi-pass membrane protein</topology>
    </subcellularLocation>
</comment>
<evidence type="ECO:0000313" key="9">
    <source>
        <dbReference type="EMBL" id="CAF1006526.1"/>
    </source>
</evidence>
<name>A0A814H8C9_9BILA</name>
<feature type="transmembrane region" description="Helical" evidence="8">
    <location>
        <begin position="183"/>
        <end position="203"/>
    </location>
</feature>
<reference evidence="9" key="1">
    <citation type="submission" date="2021-02" db="EMBL/GenBank/DDBJ databases">
        <authorList>
            <person name="Nowell W R."/>
        </authorList>
    </citation>
    <scope>NUCLEOTIDE SEQUENCE</scope>
</reference>
<dbReference type="PANTHER" id="PTHR11662:SF399">
    <property type="entry name" value="FI19708P1-RELATED"/>
    <property type="match status" value="1"/>
</dbReference>
<dbReference type="Proteomes" id="UP000663864">
    <property type="component" value="Unassembled WGS sequence"/>
</dbReference>
<proteinExistence type="predicted"/>
<feature type="transmembrane region" description="Helical" evidence="8">
    <location>
        <begin position="209"/>
        <end position="233"/>
    </location>
</feature>
<feature type="transmembrane region" description="Helical" evidence="8">
    <location>
        <begin position="115"/>
        <end position="138"/>
    </location>
</feature>
<feature type="transmembrane region" description="Helical" evidence="8">
    <location>
        <begin position="89"/>
        <end position="109"/>
    </location>
</feature>
<dbReference type="Gene3D" id="1.20.1250.20">
    <property type="entry name" value="MFS general substrate transporter like domains"/>
    <property type="match status" value="2"/>
</dbReference>
<dbReference type="Pfam" id="PF07690">
    <property type="entry name" value="MFS_1"/>
    <property type="match status" value="1"/>
</dbReference>
<sequence>MTLPQSVTNESIQACPFTDNNNNNNPSSQQISIEVRRISTNFIFNIRFKKSKLDWSPKTQGYVLSSFFYGYLLTQIIGGNLAERFGAKWIFGGSILGAGILTLLIPLAARTHAGVLIAIQILNGAFQGPVFPSIAALWGRWIPPFERSIVPPAASAEHPRIAFEEKTFLLQCVPKPKKIRTPWFRIATCACGTSVFLVLVGYIGCNHTLAVVSIILAIAFMGFQNSGSIISYLDIANNYAGTLCGITNTLATIPGFVGPTFVGWITNKNQTIKAWRIIFNVSSGIGLVGCLVYCLLFNGEEQAWNRLDQTQATKSAHKRTKKQISAA</sequence>
<gene>
    <name evidence="9" type="ORF">ZHD862_LOCUS12809</name>
</gene>
<dbReference type="AlphaFoldDB" id="A0A814H8C9"/>
<dbReference type="PANTHER" id="PTHR11662">
    <property type="entry name" value="SOLUTE CARRIER FAMILY 17"/>
    <property type="match status" value="1"/>
</dbReference>
<evidence type="ECO:0000256" key="3">
    <source>
        <dbReference type="ARBA" id="ARBA00022692"/>
    </source>
</evidence>
<evidence type="ECO:0000256" key="5">
    <source>
        <dbReference type="ARBA" id="ARBA00022989"/>
    </source>
</evidence>
<evidence type="ECO:0008006" key="11">
    <source>
        <dbReference type="Google" id="ProtNLM"/>
    </source>
</evidence>
<keyword evidence="6 8" id="KW-0472">Membrane</keyword>
<evidence type="ECO:0000256" key="4">
    <source>
        <dbReference type="ARBA" id="ARBA00022847"/>
    </source>
</evidence>
<dbReference type="GO" id="GO:0016020">
    <property type="term" value="C:membrane"/>
    <property type="evidence" value="ECO:0007669"/>
    <property type="project" value="UniProtKB-SubCell"/>
</dbReference>
<feature type="transmembrane region" description="Helical" evidence="8">
    <location>
        <begin position="277"/>
        <end position="297"/>
    </location>
</feature>
<feature type="transmembrane region" description="Helical" evidence="8">
    <location>
        <begin position="245"/>
        <end position="265"/>
    </location>
</feature>
<keyword evidence="5 8" id="KW-1133">Transmembrane helix</keyword>
<feature type="compositionally biased region" description="Polar residues" evidence="7">
    <location>
        <begin position="1"/>
        <end position="12"/>
    </location>
</feature>
<dbReference type="InterPro" id="IPR011701">
    <property type="entry name" value="MFS"/>
</dbReference>
<evidence type="ECO:0000256" key="1">
    <source>
        <dbReference type="ARBA" id="ARBA00004141"/>
    </source>
</evidence>
<keyword evidence="3 8" id="KW-0812">Transmembrane</keyword>
<evidence type="ECO:0000256" key="6">
    <source>
        <dbReference type="ARBA" id="ARBA00023136"/>
    </source>
</evidence>
<dbReference type="SUPFAM" id="SSF103473">
    <property type="entry name" value="MFS general substrate transporter"/>
    <property type="match status" value="2"/>
</dbReference>
<accession>A0A814H8C9</accession>
<evidence type="ECO:0000313" key="10">
    <source>
        <dbReference type="Proteomes" id="UP000663864"/>
    </source>
</evidence>
<keyword evidence="4" id="KW-0769">Symport</keyword>
<dbReference type="InterPro" id="IPR050382">
    <property type="entry name" value="MFS_Na/Anion_cotransporter"/>
</dbReference>
<dbReference type="EMBL" id="CAJNOT010000512">
    <property type="protein sequence ID" value="CAF1006526.1"/>
    <property type="molecule type" value="Genomic_DNA"/>
</dbReference>
<organism evidence="9 10">
    <name type="scientific">Rotaria sordida</name>
    <dbReference type="NCBI Taxonomy" id="392033"/>
    <lineage>
        <taxon>Eukaryota</taxon>
        <taxon>Metazoa</taxon>
        <taxon>Spiralia</taxon>
        <taxon>Gnathifera</taxon>
        <taxon>Rotifera</taxon>
        <taxon>Eurotatoria</taxon>
        <taxon>Bdelloidea</taxon>
        <taxon>Philodinida</taxon>
        <taxon>Philodinidae</taxon>
        <taxon>Rotaria</taxon>
    </lineage>
</organism>
<dbReference type="FunFam" id="1.20.1250.20:FF:000003">
    <property type="entry name" value="Solute carrier family 17 member 3"/>
    <property type="match status" value="1"/>
</dbReference>
<keyword evidence="2" id="KW-0813">Transport</keyword>
<evidence type="ECO:0000256" key="8">
    <source>
        <dbReference type="SAM" id="Phobius"/>
    </source>
</evidence>
<comment type="caution">
    <text evidence="9">The sequence shown here is derived from an EMBL/GenBank/DDBJ whole genome shotgun (WGS) entry which is preliminary data.</text>
</comment>
<evidence type="ECO:0000256" key="2">
    <source>
        <dbReference type="ARBA" id="ARBA00022448"/>
    </source>
</evidence>
<protein>
    <recommendedName>
        <fullName evidence="11">Major facilitator superfamily (MFS) profile domain-containing protein</fullName>
    </recommendedName>
</protein>
<dbReference type="InterPro" id="IPR036259">
    <property type="entry name" value="MFS_trans_sf"/>
</dbReference>
<dbReference type="GO" id="GO:0015293">
    <property type="term" value="F:symporter activity"/>
    <property type="evidence" value="ECO:0007669"/>
    <property type="project" value="UniProtKB-KW"/>
</dbReference>